<name>A0A3G1KW71_FORW1</name>
<evidence type="ECO:0000256" key="1">
    <source>
        <dbReference type="SAM" id="Phobius"/>
    </source>
</evidence>
<dbReference type="Pfam" id="PF10710">
    <property type="entry name" value="DUF2512"/>
    <property type="match status" value="1"/>
</dbReference>
<accession>A0A3G1KW71</accession>
<evidence type="ECO:0000313" key="3">
    <source>
        <dbReference type="Proteomes" id="UP000323521"/>
    </source>
</evidence>
<feature type="transmembrane region" description="Helical" evidence="1">
    <location>
        <begin position="31"/>
        <end position="53"/>
    </location>
</feature>
<dbReference type="EMBL" id="CP017634">
    <property type="protein sequence ID" value="ATW26696.1"/>
    <property type="molecule type" value="Genomic_DNA"/>
</dbReference>
<dbReference type="OrthoDB" id="2111682at2"/>
<feature type="transmembrane region" description="Helical" evidence="1">
    <location>
        <begin position="60"/>
        <end position="79"/>
    </location>
</feature>
<reference evidence="2 3" key="1">
    <citation type="submission" date="2016-10" db="EMBL/GenBank/DDBJ databases">
        <title>Complete Genome Sequence of Peptococcaceae strain DCMF.</title>
        <authorList>
            <person name="Edwards R.J."/>
            <person name="Holland S.I."/>
            <person name="Deshpande N.P."/>
            <person name="Wong Y.K."/>
            <person name="Ertan H."/>
            <person name="Manefield M."/>
            <person name="Russell T.L."/>
            <person name="Lee M.J."/>
        </authorList>
    </citation>
    <scope>NUCLEOTIDE SEQUENCE [LARGE SCALE GENOMIC DNA]</scope>
    <source>
        <strain evidence="2 3">DCMF</strain>
    </source>
</reference>
<feature type="transmembrane region" description="Helical" evidence="1">
    <location>
        <begin position="7"/>
        <end position="25"/>
    </location>
</feature>
<dbReference type="KEGG" id="fwa:DCMF_19765"/>
<keyword evidence="1" id="KW-0472">Membrane</keyword>
<protein>
    <recommendedName>
        <fullName evidence="4">DUF2512 family protein</fullName>
    </recommendedName>
</protein>
<sequence length="115" mass="12541">MKHLTAVLIKFGIIAIALEIVLNLLSDLTFGQILIVSVVVTVLAYLIGDLLILPMSNNTIATVADFGLALVTIYAFDWVYRNAEISFFDAALAALVLAAGEWFFHKLVPNFLSAK</sequence>
<gene>
    <name evidence="2" type="ORF">DCMF_19765</name>
</gene>
<dbReference type="Proteomes" id="UP000323521">
    <property type="component" value="Chromosome"/>
</dbReference>
<keyword evidence="1" id="KW-0812">Transmembrane</keyword>
<keyword evidence="1" id="KW-1133">Transmembrane helix</keyword>
<dbReference type="AlphaFoldDB" id="A0A3G1KW71"/>
<dbReference type="InterPro" id="IPR019649">
    <property type="entry name" value="DUF2512"/>
</dbReference>
<evidence type="ECO:0000313" key="2">
    <source>
        <dbReference type="EMBL" id="ATW26696.1"/>
    </source>
</evidence>
<feature type="transmembrane region" description="Helical" evidence="1">
    <location>
        <begin position="85"/>
        <end position="104"/>
    </location>
</feature>
<proteinExistence type="predicted"/>
<evidence type="ECO:0008006" key="4">
    <source>
        <dbReference type="Google" id="ProtNLM"/>
    </source>
</evidence>
<organism evidence="2 3">
    <name type="scientific">Formimonas warabiya</name>
    <dbReference type="NCBI Taxonomy" id="1761012"/>
    <lineage>
        <taxon>Bacteria</taxon>
        <taxon>Bacillati</taxon>
        <taxon>Bacillota</taxon>
        <taxon>Clostridia</taxon>
        <taxon>Eubacteriales</taxon>
        <taxon>Peptococcaceae</taxon>
        <taxon>Candidatus Formimonas</taxon>
    </lineage>
</organism>
<keyword evidence="3" id="KW-1185">Reference proteome</keyword>
<dbReference type="RefSeq" id="WP_148136019.1">
    <property type="nucleotide sequence ID" value="NZ_CP017634.1"/>
</dbReference>